<feature type="region of interest" description="Disordered" evidence="1">
    <location>
        <begin position="69"/>
        <end position="95"/>
    </location>
</feature>
<accession>A0A2A6BMZ7</accession>
<feature type="compositionally biased region" description="Basic and acidic residues" evidence="1">
    <location>
        <begin position="184"/>
        <end position="202"/>
    </location>
</feature>
<feature type="region of interest" description="Disordered" evidence="1">
    <location>
        <begin position="1"/>
        <end position="23"/>
    </location>
</feature>
<proteinExistence type="predicted"/>
<evidence type="ECO:0000256" key="1">
    <source>
        <dbReference type="SAM" id="MobiDB-lite"/>
    </source>
</evidence>
<feature type="compositionally biased region" description="Basic and acidic residues" evidence="1">
    <location>
        <begin position="69"/>
        <end position="80"/>
    </location>
</feature>
<accession>A0A8R1YEU8</accession>
<dbReference type="Proteomes" id="UP000005239">
    <property type="component" value="Unassembled WGS sequence"/>
</dbReference>
<name>A0A2A6BMZ7_PRIPA</name>
<sequence length="233" mass="29321">QEWKRKVEKEPHQMDEMDENERTSVRFATRQQLIELRQCMQIEYLRFGLRNDDICNLRMEPHQYQQEWKRKVEKEPHPMDEMEENEERSVRFATRQQRIEQEWKRKVEKEPHPMDEMEENEERSVRFATRQQRIEQEWKRKVEKEPHPMDEMEENEERSVRFATRQQRIEVTVTEDRCYSREPHQYQQEWKRKVEKEPHPMNEMEENEERSVRFATRQQLIELRQCMQIDDEN</sequence>
<reference evidence="2" key="2">
    <citation type="submission" date="2022-06" db="UniProtKB">
        <authorList>
            <consortium name="EnsemblMetazoa"/>
        </authorList>
    </citation>
    <scope>IDENTIFICATION</scope>
    <source>
        <strain evidence="2">PS312</strain>
    </source>
</reference>
<keyword evidence="3" id="KW-1185">Reference proteome</keyword>
<feature type="region of interest" description="Disordered" evidence="1">
    <location>
        <begin position="109"/>
        <end position="128"/>
    </location>
</feature>
<evidence type="ECO:0000313" key="2">
    <source>
        <dbReference type="EnsemblMetazoa" id="PPA07387.1"/>
    </source>
</evidence>
<dbReference type="AlphaFoldDB" id="A0A2A6BMZ7"/>
<organism evidence="2 3">
    <name type="scientific">Pristionchus pacificus</name>
    <name type="common">Parasitic nematode worm</name>
    <dbReference type="NCBI Taxonomy" id="54126"/>
    <lineage>
        <taxon>Eukaryota</taxon>
        <taxon>Metazoa</taxon>
        <taxon>Ecdysozoa</taxon>
        <taxon>Nematoda</taxon>
        <taxon>Chromadorea</taxon>
        <taxon>Rhabditida</taxon>
        <taxon>Rhabditina</taxon>
        <taxon>Diplogasteromorpha</taxon>
        <taxon>Diplogasteroidea</taxon>
        <taxon>Neodiplogasteridae</taxon>
        <taxon>Pristionchus</taxon>
    </lineage>
</organism>
<protein>
    <submittedName>
        <fullName evidence="2">Uncharacterized protein</fullName>
    </submittedName>
</protein>
<evidence type="ECO:0000313" key="3">
    <source>
        <dbReference type="Proteomes" id="UP000005239"/>
    </source>
</evidence>
<feature type="region of interest" description="Disordered" evidence="1">
    <location>
        <begin position="184"/>
        <end position="213"/>
    </location>
</feature>
<dbReference type="EnsemblMetazoa" id="PPA07387.1">
    <property type="protein sequence ID" value="PPA07387.1"/>
    <property type="gene ID" value="WBGene00096941"/>
</dbReference>
<reference evidence="3" key="1">
    <citation type="journal article" date="2008" name="Nat. Genet.">
        <title>The Pristionchus pacificus genome provides a unique perspective on nematode lifestyle and parasitism.</title>
        <authorList>
            <person name="Dieterich C."/>
            <person name="Clifton S.W."/>
            <person name="Schuster L.N."/>
            <person name="Chinwalla A."/>
            <person name="Delehaunty K."/>
            <person name="Dinkelacker I."/>
            <person name="Fulton L."/>
            <person name="Fulton R."/>
            <person name="Godfrey J."/>
            <person name="Minx P."/>
            <person name="Mitreva M."/>
            <person name="Roeseler W."/>
            <person name="Tian H."/>
            <person name="Witte H."/>
            <person name="Yang S.P."/>
            <person name="Wilson R.K."/>
            <person name="Sommer R.J."/>
        </authorList>
    </citation>
    <scope>NUCLEOTIDE SEQUENCE [LARGE SCALE GENOMIC DNA]</scope>
    <source>
        <strain evidence="3">PS312</strain>
    </source>
</reference>
<gene>
    <name evidence="2" type="primary">WBGene00096941</name>
</gene>